<sequence>MKLLLIGVLVLLGSVAAALFALPDPGYILIGYGNISVETSLVVFIIVLLVGYLALRMLAGLWRMPVRIRHWSGQRQLQKLSRRYDAAIIELVSGKLERAERQLGRLADDSRAPLAACLSAAHAANRLGEDGRRDRYLGQALKRFPEAESAICLVQAELQLARDQFDQAQTTLAHLRTLMPRNRETLRLQMQLYLGQKDWGKLRELLPELRRSEVLNHDQWQRLAVQVYQERIRELTSARDIDTLKKGWAQLPPPVRQDHALLALYIEQLVRLGEHDQAEGLLREQLSEYWDDRLVYLYGELEGCDSAVQQKMAEKWLARHDKDAVLLLTLGKISLRNKLWGKARSYLEASIGIQPTAEAYRLLGDLLEQLEDHDAAAECYRKGLSLPLPVLQAPAQVVPEEAMLQAAETDRIEMLSH</sequence>
<evidence type="ECO:0000256" key="3">
    <source>
        <dbReference type="ARBA" id="ARBA00004744"/>
    </source>
</evidence>
<feature type="transmembrane region" description="Helical" evidence="11">
    <location>
        <begin position="41"/>
        <end position="62"/>
    </location>
</feature>
<dbReference type="GO" id="GO:0006779">
    <property type="term" value="P:porphyrin-containing compound biosynthetic process"/>
    <property type="evidence" value="ECO:0007669"/>
    <property type="project" value="UniProtKB-KW"/>
</dbReference>
<keyword evidence="8 11" id="KW-0472">Membrane</keyword>
<gene>
    <name evidence="13" type="ORF">DFR30_0031</name>
</gene>
<keyword evidence="14" id="KW-1185">Reference proteome</keyword>
<protein>
    <submittedName>
        <fullName evidence="13">HemY protein</fullName>
    </submittedName>
</protein>
<dbReference type="Pfam" id="PF07219">
    <property type="entry name" value="HemY_N"/>
    <property type="match status" value="1"/>
</dbReference>
<evidence type="ECO:0000256" key="10">
    <source>
        <dbReference type="PROSITE-ProRule" id="PRU00339"/>
    </source>
</evidence>
<evidence type="ECO:0000256" key="9">
    <source>
        <dbReference type="ARBA" id="ARBA00023244"/>
    </source>
</evidence>
<proteinExistence type="predicted"/>
<keyword evidence="7 11" id="KW-1133">Transmembrane helix</keyword>
<comment type="caution">
    <text evidence="13">The sequence shown here is derived from an EMBL/GenBank/DDBJ whole genome shotgun (WGS) entry which is preliminary data.</text>
</comment>
<evidence type="ECO:0000256" key="7">
    <source>
        <dbReference type="ARBA" id="ARBA00022989"/>
    </source>
</evidence>
<evidence type="ECO:0000259" key="12">
    <source>
        <dbReference type="Pfam" id="PF07219"/>
    </source>
</evidence>
<comment type="subcellular location">
    <subcellularLocation>
        <location evidence="2">Cell inner membrane</location>
        <topology evidence="2">Multi-pass membrane protein</topology>
    </subcellularLocation>
</comment>
<dbReference type="GO" id="GO:0005886">
    <property type="term" value="C:plasma membrane"/>
    <property type="evidence" value="ECO:0007669"/>
    <property type="project" value="UniProtKB-SubCell"/>
</dbReference>
<evidence type="ECO:0000256" key="2">
    <source>
        <dbReference type="ARBA" id="ARBA00004429"/>
    </source>
</evidence>
<evidence type="ECO:0000256" key="11">
    <source>
        <dbReference type="SAM" id="Phobius"/>
    </source>
</evidence>
<keyword evidence="9" id="KW-0627">Porphyrin biosynthesis</keyword>
<dbReference type="Proteomes" id="UP000295707">
    <property type="component" value="Unassembled WGS sequence"/>
</dbReference>
<dbReference type="SUPFAM" id="SSF48452">
    <property type="entry name" value="TPR-like"/>
    <property type="match status" value="2"/>
</dbReference>
<evidence type="ECO:0000256" key="8">
    <source>
        <dbReference type="ARBA" id="ARBA00023136"/>
    </source>
</evidence>
<keyword evidence="5" id="KW-0997">Cell inner membrane</keyword>
<keyword evidence="4" id="KW-1003">Cell membrane</keyword>
<evidence type="ECO:0000256" key="1">
    <source>
        <dbReference type="ARBA" id="ARBA00002962"/>
    </source>
</evidence>
<accession>A0A4R1HHY4</accession>
<keyword evidence="6 11" id="KW-0812">Transmembrane</keyword>
<dbReference type="EMBL" id="SMFX01000001">
    <property type="protein sequence ID" value="TCK16812.1"/>
    <property type="molecule type" value="Genomic_DNA"/>
</dbReference>
<dbReference type="UniPathway" id="UPA00252"/>
<organism evidence="13 14">
    <name type="scientific">Thiogranum longum</name>
    <dbReference type="NCBI Taxonomy" id="1537524"/>
    <lineage>
        <taxon>Bacteria</taxon>
        <taxon>Pseudomonadati</taxon>
        <taxon>Pseudomonadota</taxon>
        <taxon>Gammaproteobacteria</taxon>
        <taxon>Chromatiales</taxon>
        <taxon>Ectothiorhodospiraceae</taxon>
        <taxon>Thiogranum</taxon>
    </lineage>
</organism>
<feature type="repeat" description="TPR" evidence="10">
    <location>
        <begin position="357"/>
        <end position="390"/>
    </location>
</feature>
<dbReference type="InterPro" id="IPR019734">
    <property type="entry name" value="TPR_rpt"/>
</dbReference>
<evidence type="ECO:0000313" key="13">
    <source>
        <dbReference type="EMBL" id="TCK16812.1"/>
    </source>
</evidence>
<dbReference type="RefSeq" id="WP_132970744.1">
    <property type="nucleotide sequence ID" value="NZ_SMFX01000001.1"/>
</dbReference>
<evidence type="ECO:0000256" key="5">
    <source>
        <dbReference type="ARBA" id="ARBA00022519"/>
    </source>
</evidence>
<dbReference type="InterPro" id="IPR005254">
    <property type="entry name" value="Heme_biosyn_assoc_TPR_pro"/>
</dbReference>
<dbReference type="InterPro" id="IPR010817">
    <property type="entry name" value="HemY_N"/>
</dbReference>
<dbReference type="AlphaFoldDB" id="A0A4R1HHY4"/>
<dbReference type="Pfam" id="PF13181">
    <property type="entry name" value="TPR_8"/>
    <property type="match status" value="1"/>
</dbReference>
<dbReference type="InterPro" id="IPR011990">
    <property type="entry name" value="TPR-like_helical_dom_sf"/>
</dbReference>
<feature type="domain" description="HemY N-terminal" evidence="12">
    <location>
        <begin position="26"/>
        <end position="128"/>
    </location>
</feature>
<dbReference type="Gene3D" id="1.25.40.10">
    <property type="entry name" value="Tetratricopeptide repeat domain"/>
    <property type="match status" value="1"/>
</dbReference>
<evidence type="ECO:0000313" key="14">
    <source>
        <dbReference type="Proteomes" id="UP000295707"/>
    </source>
</evidence>
<dbReference type="OrthoDB" id="7053339at2"/>
<evidence type="ECO:0000256" key="4">
    <source>
        <dbReference type="ARBA" id="ARBA00022475"/>
    </source>
</evidence>
<keyword evidence="10" id="KW-0802">TPR repeat</keyword>
<evidence type="ECO:0000256" key="6">
    <source>
        <dbReference type="ARBA" id="ARBA00022692"/>
    </source>
</evidence>
<dbReference type="PROSITE" id="PS50005">
    <property type="entry name" value="TPR"/>
    <property type="match status" value="1"/>
</dbReference>
<comment type="function">
    <text evidence="1">Involved in a late step of protoheme IX synthesis.</text>
</comment>
<comment type="pathway">
    <text evidence="3">Porphyrin-containing compound metabolism; protoheme biosynthesis.</text>
</comment>
<dbReference type="NCBIfam" id="TIGR00540">
    <property type="entry name" value="TPR_hemY_coli"/>
    <property type="match status" value="1"/>
</dbReference>
<reference evidence="13 14" key="1">
    <citation type="submission" date="2019-03" db="EMBL/GenBank/DDBJ databases">
        <title>Genomic Encyclopedia of Type Strains, Phase IV (KMG-IV): sequencing the most valuable type-strain genomes for metagenomic binning, comparative biology and taxonomic classification.</title>
        <authorList>
            <person name="Goeker M."/>
        </authorList>
    </citation>
    <scope>NUCLEOTIDE SEQUENCE [LARGE SCALE GENOMIC DNA]</scope>
    <source>
        <strain evidence="13 14">DSM 19610</strain>
    </source>
</reference>
<dbReference type="GO" id="GO:0042168">
    <property type="term" value="P:heme metabolic process"/>
    <property type="evidence" value="ECO:0007669"/>
    <property type="project" value="InterPro"/>
</dbReference>
<name>A0A4R1HHY4_9GAMM</name>